<dbReference type="Proteomes" id="UP000265520">
    <property type="component" value="Unassembled WGS sequence"/>
</dbReference>
<proteinExistence type="predicted"/>
<feature type="non-terminal residue" evidence="1">
    <location>
        <position position="1"/>
    </location>
</feature>
<accession>A0A392SS80</accession>
<name>A0A392SS80_9FABA</name>
<organism evidence="1 2">
    <name type="scientific">Trifolium medium</name>
    <dbReference type="NCBI Taxonomy" id="97028"/>
    <lineage>
        <taxon>Eukaryota</taxon>
        <taxon>Viridiplantae</taxon>
        <taxon>Streptophyta</taxon>
        <taxon>Embryophyta</taxon>
        <taxon>Tracheophyta</taxon>
        <taxon>Spermatophyta</taxon>
        <taxon>Magnoliopsida</taxon>
        <taxon>eudicotyledons</taxon>
        <taxon>Gunneridae</taxon>
        <taxon>Pentapetalae</taxon>
        <taxon>rosids</taxon>
        <taxon>fabids</taxon>
        <taxon>Fabales</taxon>
        <taxon>Fabaceae</taxon>
        <taxon>Papilionoideae</taxon>
        <taxon>50 kb inversion clade</taxon>
        <taxon>NPAAA clade</taxon>
        <taxon>Hologalegina</taxon>
        <taxon>IRL clade</taxon>
        <taxon>Trifolieae</taxon>
        <taxon>Trifolium</taxon>
    </lineage>
</organism>
<evidence type="ECO:0000313" key="2">
    <source>
        <dbReference type="Proteomes" id="UP000265520"/>
    </source>
</evidence>
<comment type="caution">
    <text evidence="1">The sequence shown here is derived from an EMBL/GenBank/DDBJ whole genome shotgun (WGS) entry which is preliminary data.</text>
</comment>
<evidence type="ECO:0000313" key="1">
    <source>
        <dbReference type="EMBL" id="MCI50895.1"/>
    </source>
</evidence>
<sequence length="70" mass="7481">LDGGLAEPGEVFSEVLVMSLTDSKQSCGGYLDMFAFGELVDEFLVKICISGDRISWQVHVPSQGGVLESS</sequence>
<dbReference type="EMBL" id="LXQA010423658">
    <property type="protein sequence ID" value="MCI50895.1"/>
    <property type="molecule type" value="Genomic_DNA"/>
</dbReference>
<dbReference type="AlphaFoldDB" id="A0A392SS80"/>
<protein>
    <submittedName>
        <fullName evidence="1">Uncharacterized protein</fullName>
    </submittedName>
</protein>
<keyword evidence="2" id="KW-1185">Reference proteome</keyword>
<reference evidence="1 2" key="1">
    <citation type="journal article" date="2018" name="Front. Plant Sci.">
        <title>Red Clover (Trifolium pratense) and Zigzag Clover (T. medium) - A Picture of Genomic Similarities and Differences.</title>
        <authorList>
            <person name="Dluhosova J."/>
            <person name="Istvanek J."/>
            <person name="Nedelnik J."/>
            <person name="Repkova J."/>
        </authorList>
    </citation>
    <scope>NUCLEOTIDE SEQUENCE [LARGE SCALE GENOMIC DNA]</scope>
    <source>
        <strain evidence="2">cv. 10/8</strain>
        <tissue evidence="1">Leaf</tissue>
    </source>
</reference>